<organism evidence="1 2">
    <name type="scientific">Sphingomonas donggukensis</name>
    <dbReference type="NCBI Taxonomy" id="2949093"/>
    <lineage>
        <taxon>Bacteria</taxon>
        <taxon>Pseudomonadati</taxon>
        <taxon>Pseudomonadota</taxon>
        <taxon>Alphaproteobacteria</taxon>
        <taxon>Sphingomonadales</taxon>
        <taxon>Sphingomonadaceae</taxon>
        <taxon>Sphingomonas</taxon>
    </lineage>
</organism>
<evidence type="ECO:0000313" key="2">
    <source>
        <dbReference type="Proteomes" id="UP001055580"/>
    </source>
</evidence>
<sequence length="103" mass="11589">MSDRYDGKPFLRLLDSYILDAIGHLPADQEAALTAMEPKFAETFGTTGRWRDVVATQMKFPAGMAGAVREVWDKGRPRFVAAHGREPDPAEFTRTFVDTNFPR</sequence>
<protein>
    <submittedName>
        <fullName evidence="1">Uncharacterized protein</fullName>
    </submittedName>
</protein>
<dbReference type="EMBL" id="CP098401">
    <property type="protein sequence ID" value="URW76939.1"/>
    <property type="molecule type" value="Genomic_DNA"/>
</dbReference>
<name>A0ABY4U0P4_9SPHN</name>
<dbReference type="RefSeq" id="WP_250754753.1">
    <property type="nucleotide sequence ID" value="NZ_CP098401.1"/>
</dbReference>
<keyword evidence="2" id="KW-1185">Reference proteome</keyword>
<proteinExistence type="predicted"/>
<gene>
    <name evidence="1" type="ORF">M9980_07025</name>
</gene>
<evidence type="ECO:0000313" key="1">
    <source>
        <dbReference type="EMBL" id="URW76939.1"/>
    </source>
</evidence>
<reference evidence="1" key="1">
    <citation type="submission" date="2022-05" db="EMBL/GenBank/DDBJ databases">
        <title>Sphingomonas sp. strain RMG20 Genome sequencing and assembly.</title>
        <authorList>
            <person name="Kim I."/>
        </authorList>
    </citation>
    <scope>NUCLEOTIDE SEQUENCE</scope>
    <source>
        <strain evidence="1">RMG20</strain>
    </source>
</reference>
<dbReference type="Proteomes" id="UP001055580">
    <property type="component" value="Chromosome"/>
</dbReference>
<accession>A0ABY4U0P4</accession>